<dbReference type="GO" id="GO:0016810">
    <property type="term" value="F:hydrolase activity, acting on carbon-nitrogen (but not peptide) bonds"/>
    <property type="evidence" value="ECO:0007669"/>
    <property type="project" value="InterPro"/>
</dbReference>
<name>A0A1B9AIY0_9BACI</name>
<evidence type="ECO:0000313" key="2">
    <source>
        <dbReference type="EMBL" id="OCA83793.1"/>
    </source>
</evidence>
<proteinExistence type="predicted"/>
<dbReference type="Gene3D" id="3.20.20.370">
    <property type="entry name" value="Glycoside hydrolase/deacetylase"/>
    <property type="match status" value="1"/>
</dbReference>
<dbReference type="EMBL" id="MAYT01000028">
    <property type="protein sequence ID" value="OCA83793.1"/>
    <property type="molecule type" value="Genomic_DNA"/>
</dbReference>
<dbReference type="PANTHER" id="PTHR10587">
    <property type="entry name" value="GLYCOSYL TRANSFERASE-RELATED"/>
    <property type="match status" value="1"/>
</dbReference>
<evidence type="ECO:0000259" key="1">
    <source>
        <dbReference type="PROSITE" id="PS51677"/>
    </source>
</evidence>
<dbReference type="PANTHER" id="PTHR10587:SF80">
    <property type="entry name" value="CHITOOLIGOSACCHARIDE DEACETYLASE"/>
    <property type="match status" value="1"/>
</dbReference>
<dbReference type="InterPro" id="IPR011330">
    <property type="entry name" value="Glyco_hydro/deAcase_b/a-brl"/>
</dbReference>
<dbReference type="Proteomes" id="UP000092578">
    <property type="component" value="Unassembled WGS sequence"/>
</dbReference>
<sequence>MRKIKHMISVLVIGIIMLFFVESKMVSSYLEQLKYESQLVHQSGPSLRQQIKQEAKDRFIAPKDAKIDRVWKAIPGYNGLKVDEKKSYQWMKKEGTFQESRLLYKQVPPKVHLKDLPPAPIYRGHPEKPMVSLAVNVAWGEEYLPEMLEVLKKHSIHATFFFEGQWVKKHPDLAKLIINAGHEGGNHSYTHPDMARLSEARAKEEIEKTNSVIESAIGTRPQLFAPPSGSFTDATVEVAHQLGMQTILWTVDTIDWKKPTPDALINRVMSRIHPGAIILMHPTEASSASLDTLIKEIKAKQLKIDTVSNLLTETRIVSHTSSSSH</sequence>
<dbReference type="CDD" id="cd10950">
    <property type="entry name" value="CE4_BsYlxY_like"/>
    <property type="match status" value="1"/>
</dbReference>
<dbReference type="GO" id="GO:0005975">
    <property type="term" value="P:carbohydrate metabolic process"/>
    <property type="evidence" value="ECO:0007669"/>
    <property type="project" value="InterPro"/>
</dbReference>
<dbReference type="Pfam" id="PF01522">
    <property type="entry name" value="Polysacc_deac_1"/>
    <property type="match status" value="1"/>
</dbReference>
<dbReference type="PROSITE" id="PS51677">
    <property type="entry name" value="NODB"/>
    <property type="match status" value="1"/>
</dbReference>
<protein>
    <recommendedName>
        <fullName evidence="1">NodB homology domain-containing protein</fullName>
    </recommendedName>
</protein>
<organism evidence="2 3">
    <name type="scientific">Pseudobacillus wudalianchiensis</name>
    <dbReference type="NCBI Taxonomy" id="1743143"/>
    <lineage>
        <taxon>Bacteria</taxon>
        <taxon>Bacillati</taxon>
        <taxon>Bacillota</taxon>
        <taxon>Bacilli</taxon>
        <taxon>Bacillales</taxon>
        <taxon>Bacillaceae</taxon>
        <taxon>Pseudobacillus</taxon>
    </lineage>
</organism>
<dbReference type="InterPro" id="IPR050248">
    <property type="entry name" value="Polysacc_deacetylase_ArnD"/>
</dbReference>
<reference evidence="3" key="1">
    <citation type="submission" date="2016-05" db="EMBL/GenBank/DDBJ databases">
        <authorList>
            <person name="Liu B."/>
            <person name="Wang J."/>
            <person name="Zhu Y."/>
            <person name="Liu G."/>
            <person name="Chen Q."/>
            <person name="Chen Z."/>
            <person name="Lan J."/>
            <person name="Che J."/>
            <person name="Ge C."/>
            <person name="Shi H."/>
            <person name="Pan Z."/>
            <person name="Liu X."/>
        </authorList>
    </citation>
    <scope>NUCLEOTIDE SEQUENCE [LARGE SCALE GENOMIC DNA]</scope>
    <source>
        <strain evidence="3">FJAT-27215</strain>
    </source>
</reference>
<gene>
    <name evidence="2" type="ORF">A8F95_12460</name>
</gene>
<accession>A0A1B9AIY0</accession>
<dbReference type="NCBIfam" id="TIGR02873">
    <property type="entry name" value="spore_ylxY"/>
    <property type="match status" value="1"/>
</dbReference>
<comment type="caution">
    <text evidence="2">The sequence shown here is derived from an EMBL/GenBank/DDBJ whole genome shotgun (WGS) entry which is preliminary data.</text>
</comment>
<dbReference type="SUPFAM" id="SSF88713">
    <property type="entry name" value="Glycoside hydrolase/deacetylase"/>
    <property type="match status" value="1"/>
</dbReference>
<dbReference type="InterPro" id="IPR014228">
    <property type="entry name" value="Spore_polysacc_deacetyl_YlxY"/>
</dbReference>
<dbReference type="GO" id="GO:0016020">
    <property type="term" value="C:membrane"/>
    <property type="evidence" value="ECO:0007669"/>
    <property type="project" value="TreeGrafter"/>
</dbReference>
<dbReference type="InterPro" id="IPR002509">
    <property type="entry name" value="NODB_dom"/>
</dbReference>
<dbReference type="RefSeq" id="WP_065411447.1">
    <property type="nucleotide sequence ID" value="NZ_MAYT01000028.1"/>
</dbReference>
<feature type="domain" description="NodB homology" evidence="1">
    <location>
        <begin position="129"/>
        <end position="305"/>
    </location>
</feature>
<dbReference type="AlphaFoldDB" id="A0A1B9AIY0"/>
<evidence type="ECO:0000313" key="3">
    <source>
        <dbReference type="Proteomes" id="UP000092578"/>
    </source>
</evidence>
<keyword evidence="3" id="KW-1185">Reference proteome</keyword>